<dbReference type="KEGG" id="sle:sle_01950"/>
<dbReference type="InterPro" id="IPR037883">
    <property type="entry name" value="Knr4/Smi1-like_sf"/>
</dbReference>
<proteinExistence type="predicted"/>
<sequence>MTDHSSVVRAAWSRIDTWLEAHAPRTFAELSPPADPADVERAQREMGLRFPQDLLDSLACHDGAEGWTSLPAQPPLSVAGIVELRRRGMALLEWSERQGHPVDGDRPDWHPLWLPWAESDGDAQVVDLRPGETYGQVGTVHHDEGGLQDTWPSLGAYLTEVADVLEHGGTVGLAAPYLTPDGELRWELPQHVRPEDGLTPAPRARTGRTEDPR</sequence>
<dbReference type="PANTHER" id="PTHR47432">
    <property type="entry name" value="CELL WALL ASSEMBLY REGULATOR SMI1"/>
    <property type="match status" value="1"/>
</dbReference>
<dbReference type="EMBL" id="LN831790">
    <property type="protein sequence ID" value="CQR59657.1"/>
    <property type="molecule type" value="Genomic_DNA"/>
</dbReference>
<name>A0A0F7VQG0_STRLW</name>
<dbReference type="Pfam" id="PF09346">
    <property type="entry name" value="SMI1_KNR4"/>
    <property type="match status" value="1"/>
</dbReference>
<accession>A0A0F7VQG0</accession>
<feature type="domain" description="Knr4/Smi1-like" evidence="2">
    <location>
        <begin position="33"/>
        <end position="160"/>
    </location>
</feature>
<evidence type="ECO:0000256" key="1">
    <source>
        <dbReference type="SAM" id="MobiDB-lite"/>
    </source>
</evidence>
<feature type="region of interest" description="Disordered" evidence="1">
    <location>
        <begin position="188"/>
        <end position="213"/>
    </location>
</feature>
<dbReference type="PANTHER" id="PTHR47432:SF1">
    <property type="entry name" value="CELL WALL ASSEMBLY REGULATOR SMI1"/>
    <property type="match status" value="1"/>
</dbReference>
<dbReference type="InterPro" id="IPR051873">
    <property type="entry name" value="KNR4/SMI1_regulator"/>
</dbReference>
<dbReference type="AlphaFoldDB" id="A0A0F7VQG0"/>
<dbReference type="RefSeq" id="WP_047121438.1">
    <property type="nucleotide sequence ID" value="NZ_AZSD01000044.1"/>
</dbReference>
<evidence type="ECO:0000259" key="2">
    <source>
        <dbReference type="SMART" id="SM00860"/>
    </source>
</evidence>
<dbReference type="SUPFAM" id="SSF160631">
    <property type="entry name" value="SMI1/KNR4-like"/>
    <property type="match status" value="1"/>
</dbReference>
<evidence type="ECO:0000313" key="4">
    <source>
        <dbReference type="Proteomes" id="UP000035016"/>
    </source>
</evidence>
<evidence type="ECO:0000313" key="3">
    <source>
        <dbReference type="EMBL" id="CQR59657.1"/>
    </source>
</evidence>
<gene>
    <name evidence="3" type="primary">sle_01950</name>
</gene>
<dbReference type="Proteomes" id="UP000035016">
    <property type="component" value="Chromosome Chromosome"/>
</dbReference>
<reference evidence="3 4" key="1">
    <citation type="submission" date="2015-02" db="EMBL/GenBank/DDBJ databases">
        <authorList>
            <person name="Gomez-Escribano P.J."/>
        </authorList>
    </citation>
    <scope>NUCLEOTIDE SEQUENCE [LARGE SCALE GENOMIC DNA]</scope>
    <source>
        <strain evidence="4">C34 (DSM 42122 / NRRL B-24963)</strain>
    </source>
</reference>
<protein>
    <recommendedName>
        <fullName evidence="2">Knr4/Smi1-like domain-containing protein</fullName>
    </recommendedName>
</protein>
<organism evidence="3 4">
    <name type="scientific">Streptomyces leeuwenhoekii</name>
    <dbReference type="NCBI Taxonomy" id="1437453"/>
    <lineage>
        <taxon>Bacteria</taxon>
        <taxon>Bacillati</taxon>
        <taxon>Actinomycetota</taxon>
        <taxon>Actinomycetes</taxon>
        <taxon>Kitasatosporales</taxon>
        <taxon>Streptomycetaceae</taxon>
        <taxon>Streptomyces</taxon>
    </lineage>
</organism>
<dbReference type="InterPro" id="IPR018958">
    <property type="entry name" value="Knr4/Smi1-like_dom"/>
</dbReference>
<dbReference type="SMART" id="SM00860">
    <property type="entry name" value="SMI1_KNR4"/>
    <property type="match status" value="1"/>
</dbReference>